<keyword evidence="1" id="KW-1133">Transmembrane helix</keyword>
<name>S3UXT8_9LEPT</name>
<keyword evidence="1" id="KW-0812">Transmembrane</keyword>
<proteinExistence type="predicted"/>
<dbReference type="RefSeq" id="WP_016549659.1">
    <property type="nucleotide sequence ID" value="NZ_AKWZ02000010.1"/>
</dbReference>
<gene>
    <name evidence="2" type="ORF">LEP1GSC058_2863</name>
</gene>
<comment type="caution">
    <text evidence="2">The sequence shown here is derived from an EMBL/GenBank/DDBJ whole genome shotgun (WGS) entry which is preliminary data.</text>
</comment>
<evidence type="ECO:0000313" key="3">
    <source>
        <dbReference type="Proteomes" id="UP000014540"/>
    </source>
</evidence>
<feature type="transmembrane region" description="Helical" evidence="1">
    <location>
        <begin position="20"/>
        <end position="43"/>
    </location>
</feature>
<keyword evidence="1" id="KW-0472">Membrane</keyword>
<reference evidence="2" key="1">
    <citation type="submission" date="2013-04" db="EMBL/GenBank/DDBJ databases">
        <authorList>
            <person name="Harkins D.M."/>
            <person name="Durkin A.S."/>
            <person name="Selengut J.D."/>
            <person name="Sanka R."/>
            <person name="DePew J."/>
            <person name="Purushe J."/>
            <person name="Ahmed A."/>
            <person name="van der Linden H."/>
            <person name="Goris M.G.A."/>
            <person name="Hartskeerl R.A."/>
            <person name="Vinetz J.M."/>
            <person name="Sutton G.G."/>
            <person name="Nelson W.C."/>
            <person name="Fouts D.E."/>
        </authorList>
    </citation>
    <scope>NUCLEOTIDE SEQUENCE [LARGE SCALE GENOMIC DNA]</scope>
    <source>
        <strain evidence="2">BUT 6</strain>
    </source>
</reference>
<keyword evidence="3" id="KW-1185">Reference proteome</keyword>
<organism evidence="2 3">
    <name type="scientific">Leptospira fainei serovar Hurstbridge str. BUT 6</name>
    <dbReference type="NCBI Taxonomy" id="1193011"/>
    <lineage>
        <taxon>Bacteria</taxon>
        <taxon>Pseudomonadati</taxon>
        <taxon>Spirochaetota</taxon>
        <taxon>Spirochaetia</taxon>
        <taxon>Leptospirales</taxon>
        <taxon>Leptospiraceae</taxon>
        <taxon>Leptospira</taxon>
    </lineage>
</organism>
<dbReference type="EMBL" id="AKWZ02000010">
    <property type="protein sequence ID" value="EPG73169.1"/>
    <property type="molecule type" value="Genomic_DNA"/>
</dbReference>
<evidence type="ECO:0000313" key="2">
    <source>
        <dbReference type="EMBL" id="EPG73169.1"/>
    </source>
</evidence>
<sequence length="63" mass="7229">MEESDEMKYAEMFSKWYSWGSPVGLGIFFISLAISTMLICTAVKKLMEVGQKGFEIEQKINKE</sequence>
<protein>
    <submittedName>
        <fullName evidence="2">Uncharacterized protein</fullName>
    </submittedName>
</protein>
<evidence type="ECO:0000256" key="1">
    <source>
        <dbReference type="SAM" id="Phobius"/>
    </source>
</evidence>
<accession>S3UXT8</accession>
<dbReference type="OrthoDB" id="9859622at2"/>
<dbReference type="Proteomes" id="UP000014540">
    <property type="component" value="Unassembled WGS sequence"/>
</dbReference>
<dbReference type="AlphaFoldDB" id="S3UXT8"/>